<evidence type="ECO:0000313" key="1">
    <source>
        <dbReference type="EMBL" id="MBX03494.1"/>
    </source>
</evidence>
<dbReference type="AlphaFoldDB" id="A0A2P2KCN3"/>
<organism evidence="1">
    <name type="scientific">Rhizophora mucronata</name>
    <name type="common">Asiatic mangrove</name>
    <dbReference type="NCBI Taxonomy" id="61149"/>
    <lineage>
        <taxon>Eukaryota</taxon>
        <taxon>Viridiplantae</taxon>
        <taxon>Streptophyta</taxon>
        <taxon>Embryophyta</taxon>
        <taxon>Tracheophyta</taxon>
        <taxon>Spermatophyta</taxon>
        <taxon>Magnoliopsida</taxon>
        <taxon>eudicotyledons</taxon>
        <taxon>Gunneridae</taxon>
        <taxon>Pentapetalae</taxon>
        <taxon>rosids</taxon>
        <taxon>fabids</taxon>
        <taxon>Malpighiales</taxon>
        <taxon>Rhizophoraceae</taxon>
        <taxon>Rhizophora</taxon>
    </lineage>
</organism>
<proteinExistence type="predicted"/>
<sequence length="43" mass="5127">MNRTTQNISIKIQYFISNQDIYPTRIFPYSQCISDCFTQGVKY</sequence>
<name>A0A2P2KCN3_RHIMU</name>
<dbReference type="EMBL" id="GGEC01023010">
    <property type="protein sequence ID" value="MBX03494.1"/>
    <property type="molecule type" value="Transcribed_RNA"/>
</dbReference>
<reference evidence="1" key="1">
    <citation type="submission" date="2018-02" db="EMBL/GenBank/DDBJ databases">
        <title>Rhizophora mucronata_Transcriptome.</title>
        <authorList>
            <person name="Meera S.P."/>
            <person name="Sreeshan A."/>
            <person name="Augustine A."/>
        </authorList>
    </citation>
    <scope>NUCLEOTIDE SEQUENCE</scope>
    <source>
        <tissue evidence="1">Leaf</tissue>
    </source>
</reference>
<accession>A0A2P2KCN3</accession>
<protein>
    <submittedName>
        <fullName evidence="1">Uncharacterized protein</fullName>
    </submittedName>
</protein>